<name>A0A166WLV9_9AGAM</name>
<protein>
    <submittedName>
        <fullName evidence="2">Uncharacterized protein</fullName>
    </submittedName>
</protein>
<reference evidence="2 3" key="1">
    <citation type="journal article" date="2016" name="Mol. Biol. Evol.">
        <title>Comparative Genomics of Early-Diverging Mushroom-Forming Fungi Provides Insights into the Origins of Lignocellulose Decay Capabilities.</title>
        <authorList>
            <person name="Nagy L.G."/>
            <person name="Riley R."/>
            <person name="Tritt A."/>
            <person name="Adam C."/>
            <person name="Daum C."/>
            <person name="Floudas D."/>
            <person name="Sun H."/>
            <person name="Yadav J.S."/>
            <person name="Pangilinan J."/>
            <person name="Larsson K.H."/>
            <person name="Matsuura K."/>
            <person name="Barry K."/>
            <person name="Labutti K."/>
            <person name="Kuo R."/>
            <person name="Ohm R.A."/>
            <person name="Bhattacharya S.S."/>
            <person name="Shirouzu T."/>
            <person name="Yoshinaga Y."/>
            <person name="Martin F.M."/>
            <person name="Grigoriev I.V."/>
            <person name="Hibbett D.S."/>
        </authorList>
    </citation>
    <scope>NUCLEOTIDE SEQUENCE [LARGE SCALE GENOMIC DNA]</scope>
    <source>
        <strain evidence="2 3">CBS 109695</strain>
    </source>
</reference>
<feature type="compositionally biased region" description="Low complexity" evidence="1">
    <location>
        <begin position="644"/>
        <end position="657"/>
    </location>
</feature>
<accession>A0A166WLV9</accession>
<feature type="region of interest" description="Disordered" evidence="1">
    <location>
        <begin position="1047"/>
        <end position="1081"/>
    </location>
</feature>
<sequence length="1081" mass="123197">MVNSFGLAREYPSKPSRIPDADIAPSQLISDNVGDLEPTRDDLEPSRTKSILDIIFPYPNMTAFRFNRWFWNGSNKKSQLERGKLLDDVILQPDFVPEDLRGVDFGKLDRLVAEDKGGVDGGNGWATSTLTIQVPVPEKITKAVRRDRVNRERIARTHDEVDDEEEPLRSKKFFVPGFRHRSIVHLMRTAIEHSEQAMDFHWNAFKLFWQPPDPLAPPERVFDEIYSSNAFVEADRELQDTPDPENDHLPRVIAALMLWSDATHVAQFGQAKLWPIYVYFGNLSKYTRGRPTAHAGHQAGYLCSLPDSIQDFLKTFGQASGPILAHCRRELFHEAWKVMMDAEFMHAYVHGVVMDCADGIRRRVFPRLFTYSADYPEKVLIATIRDMGGCPCPRCLIPKDQIPGLGTESDVKWRTEQVRTDDMARRLKVQEARNIIYNRGYVVNSAKVDDLLKAESYVPTDNAFSERLAGEGFDFFVLLVVDLMHEFELGVWKNLLTHLIRILNAEGSEKVQLFNERYRQVPPFGTSTIRLFPHNVSEMKKLAARDFEDILQCSIPCFEGLLPSPHNESITELLFITNYWHSLAKLRMHTDSSLDVLDNITTAFGQRMRHFAEDTCSQFDTFETDKEHGARTRAEAARRKKRGAATGASGSASTGAPGKRRKGYNLMTSKLHALGDYVHQIRLFGTTDSFTTQIGELQHRLVKAWNERSSKNNAVPQITGMDTRDRVHREMDESLAAFDKRQLAELTGEADNPSSLPPTLPEPDTVGAEEYDQKYRIAQDSSAKSRIYLSDMLEERKRHNDPAYMTYDQQLRAHILTRLKGNAENASQADQLEGRSLDEVVFQHGCIYEHKTAAFNYTTYDVRRDQDTIKAHSSSTRSTIMVESQDSENDTDTRHPYWYARVLGIHHAMVYCGGSQKPRRIDFLRVRWFGEDTEYHGGAKNLRLDRIGYVPESDKDAFGFLDPAQVLRAYHLIPAFNEGKTSGLLSAESDARDTPQGDWINYYVMRFVDRDMMMRYLGLGIGHLHAFGFPTEVNALKFVREEGGHITSDLAEDGDGDEEEFGNEAGEEDDDRPDGLVQFEY</sequence>
<feature type="region of interest" description="Disordered" evidence="1">
    <location>
        <begin position="747"/>
        <end position="767"/>
    </location>
</feature>
<feature type="compositionally biased region" description="Acidic residues" evidence="1">
    <location>
        <begin position="1050"/>
        <end position="1072"/>
    </location>
</feature>
<feature type="compositionally biased region" description="Basic and acidic residues" evidence="1">
    <location>
        <begin position="624"/>
        <end position="637"/>
    </location>
</feature>
<dbReference type="STRING" id="436010.A0A166WLV9"/>
<evidence type="ECO:0000313" key="2">
    <source>
        <dbReference type="EMBL" id="KZP33890.1"/>
    </source>
</evidence>
<evidence type="ECO:0000256" key="1">
    <source>
        <dbReference type="SAM" id="MobiDB-lite"/>
    </source>
</evidence>
<organism evidence="2 3">
    <name type="scientific">Athelia psychrophila</name>
    <dbReference type="NCBI Taxonomy" id="1759441"/>
    <lineage>
        <taxon>Eukaryota</taxon>
        <taxon>Fungi</taxon>
        <taxon>Dikarya</taxon>
        <taxon>Basidiomycota</taxon>
        <taxon>Agaricomycotina</taxon>
        <taxon>Agaricomycetes</taxon>
        <taxon>Agaricomycetidae</taxon>
        <taxon>Atheliales</taxon>
        <taxon>Atheliaceae</taxon>
        <taxon>Athelia</taxon>
    </lineage>
</organism>
<gene>
    <name evidence="2" type="ORF">FIBSPDRAFT_990215</name>
</gene>
<keyword evidence="3" id="KW-1185">Reference proteome</keyword>
<dbReference type="EMBL" id="KV417481">
    <property type="protein sequence ID" value="KZP33890.1"/>
    <property type="molecule type" value="Genomic_DNA"/>
</dbReference>
<dbReference type="InterPro" id="IPR041078">
    <property type="entry name" value="Plavaka"/>
</dbReference>
<dbReference type="AlphaFoldDB" id="A0A166WLV9"/>
<dbReference type="Proteomes" id="UP000076532">
    <property type="component" value="Unassembled WGS sequence"/>
</dbReference>
<proteinExistence type="predicted"/>
<dbReference type="Pfam" id="PF18759">
    <property type="entry name" value="Plavaka"/>
    <property type="match status" value="1"/>
</dbReference>
<feature type="region of interest" description="Disordered" evidence="1">
    <location>
        <begin position="624"/>
        <end position="662"/>
    </location>
</feature>
<evidence type="ECO:0000313" key="3">
    <source>
        <dbReference type="Proteomes" id="UP000076532"/>
    </source>
</evidence>
<dbReference type="OrthoDB" id="2687259at2759"/>